<dbReference type="Gene3D" id="3.40.50.300">
    <property type="entry name" value="P-loop containing nucleotide triphosphate hydrolases"/>
    <property type="match status" value="1"/>
</dbReference>
<keyword evidence="2" id="KW-1185">Reference proteome</keyword>
<accession>A0ABR9QYN6</accession>
<gene>
    <name evidence="1" type="ORF">INF20_06875</name>
</gene>
<evidence type="ECO:0000313" key="2">
    <source>
        <dbReference type="Proteomes" id="UP001516588"/>
    </source>
</evidence>
<dbReference type="Pfam" id="PF13177">
    <property type="entry name" value="DNA_pol3_delta2"/>
    <property type="match status" value="1"/>
</dbReference>
<name>A0ABR9QYN6_9FIRM</name>
<organism evidence="1 2">
    <name type="scientific">Gallibacter intestinalis</name>
    <dbReference type="NCBI Taxonomy" id="2779356"/>
    <lineage>
        <taxon>Bacteria</taxon>
        <taxon>Bacillati</taxon>
        <taxon>Bacillota</taxon>
        <taxon>Clostridia</taxon>
        <taxon>Eubacteriales</taxon>
        <taxon>Eubacteriaceae</taxon>
        <taxon>Gallibacter</taxon>
    </lineage>
</organism>
<dbReference type="Proteomes" id="UP001516588">
    <property type="component" value="Unassembled WGS sequence"/>
</dbReference>
<reference evidence="1 2" key="1">
    <citation type="submission" date="2020-10" db="EMBL/GenBank/DDBJ databases">
        <title>ChiBAC.</title>
        <authorList>
            <person name="Zenner C."/>
            <person name="Hitch T.C.A."/>
            <person name="Clavel T."/>
        </authorList>
    </citation>
    <scope>NUCLEOTIDE SEQUENCE [LARGE SCALE GENOMIC DNA]</scope>
    <source>
        <strain evidence="1 2">DSM 108706</strain>
    </source>
</reference>
<evidence type="ECO:0000313" key="1">
    <source>
        <dbReference type="EMBL" id="MBE5035993.1"/>
    </source>
</evidence>
<dbReference type="PANTHER" id="PTHR11669">
    <property type="entry name" value="REPLICATION FACTOR C / DNA POLYMERASE III GAMMA-TAU SUBUNIT"/>
    <property type="match status" value="1"/>
</dbReference>
<comment type="caution">
    <text evidence="1">The sequence shown here is derived from an EMBL/GenBank/DDBJ whole genome shotgun (WGS) entry which is preliminary data.</text>
</comment>
<dbReference type="EMBL" id="JADCKA010000012">
    <property type="protein sequence ID" value="MBE5035993.1"/>
    <property type="molecule type" value="Genomic_DNA"/>
</dbReference>
<dbReference type="InterPro" id="IPR027417">
    <property type="entry name" value="P-loop_NTPase"/>
</dbReference>
<sequence length="266" mass="30490">MTYDFRKNIINGTLHHAFIIEGPYSADKKNYAVELAQAILCKQMPGVGCGECVICRKLKDGNHLDFVFIEPYAKKGSKTRSVKDEQIEQLQERLMRKPFEGDRVIAVIDGADTVTARAFNRFLKTLEEPPEGTVIFLLSENAAKLPQTIRSRCVHVRLYGNEGKDNMKASKEAWELISFMADGDYFYREKQLIESFVKDRESAYTLLDAMESIYRDILFGKEERDIRITKEQIYRAVDCIEEARRELVRNAVPGYALKKMVLNIGG</sequence>
<dbReference type="PANTHER" id="PTHR11669:SF8">
    <property type="entry name" value="DNA POLYMERASE III SUBUNIT DELTA"/>
    <property type="match status" value="1"/>
</dbReference>
<dbReference type="InterPro" id="IPR050238">
    <property type="entry name" value="DNA_Rep/Repair_Clamp_Loader"/>
</dbReference>
<proteinExistence type="predicted"/>
<dbReference type="SUPFAM" id="SSF52540">
    <property type="entry name" value="P-loop containing nucleoside triphosphate hydrolases"/>
    <property type="match status" value="1"/>
</dbReference>
<protein>
    <submittedName>
        <fullName evidence="1">DNA polymerase III subunit</fullName>
    </submittedName>
</protein>